<protein>
    <submittedName>
        <fullName evidence="1">Uncharacterized protein</fullName>
    </submittedName>
</protein>
<dbReference type="AlphaFoldDB" id="A0A0F9B290"/>
<proteinExistence type="predicted"/>
<gene>
    <name evidence="1" type="ORF">LCGC14_2841200</name>
</gene>
<evidence type="ECO:0000313" key="1">
    <source>
        <dbReference type="EMBL" id="KKK78671.1"/>
    </source>
</evidence>
<organism evidence="1">
    <name type="scientific">marine sediment metagenome</name>
    <dbReference type="NCBI Taxonomy" id="412755"/>
    <lineage>
        <taxon>unclassified sequences</taxon>
        <taxon>metagenomes</taxon>
        <taxon>ecological metagenomes</taxon>
    </lineage>
</organism>
<comment type="caution">
    <text evidence="1">The sequence shown here is derived from an EMBL/GenBank/DDBJ whole genome shotgun (WGS) entry which is preliminary data.</text>
</comment>
<sequence>MAVSASVNISINADETLSSGLALFTDPTGKHSLGGSTALDADKTLVEEDHCTCSVARLVIIKRLRPTQTISGNGGGGRAG</sequence>
<accession>A0A0F9B290</accession>
<name>A0A0F9B290_9ZZZZ</name>
<reference evidence="1" key="1">
    <citation type="journal article" date="2015" name="Nature">
        <title>Complex archaea that bridge the gap between prokaryotes and eukaryotes.</title>
        <authorList>
            <person name="Spang A."/>
            <person name="Saw J.H."/>
            <person name="Jorgensen S.L."/>
            <person name="Zaremba-Niedzwiedzka K."/>
            <person name="Martijn J."/>
            <person name="Lind A.E."/>
            <person name="van Eijk R."/>
            <person name="Schleper C."/>
            <person name="Guy L."/>
            <person name="Ettema T.J."/>
        </authorList>
    </citation>
    <scope>NUCLEOTIDE SEQUENCE</scope>
</reference>
<dbReference type="EMBL" id="LAZR01054386">
    <property type="protein sequence ID" value="KKK78671.1"/>
    <property type="molecule type" value="Genomic_DNA"/>
</dbReference>